<feature type="transmembrane region" description="Helical" evidence="2">
    <location>
        <begin position="39"/>
        <end position="59"/>
    </location>
</feature>
<comment type="caution">
    <text evidence="3">The sequence shown here is derived from an EMBL/GenBank/DDBJ whole genome shotgun (WGS) entry which is preliminary data.</text>
</comment>
<evidence type="ECO:0008006" key="5">
    <source>
        <dbReference type="Google" id="ProtNLM"/>
    </source>
</evidence>
<keyword evidence="2" id="KW-0812">Transmembrane</keyword>
<protein>
    <recommendedName>
        <fullName evidence="5">DUF5666 domain-containing protein</fullName>
    </recommendedName>
</protein>
<dbReference type="OrthoDB" id="4556021at2"/>
<evidence type="ECO:0000313" key="4">
    <source>
        <dbReference type="Proteomes" id="UP000255355"/>
    </source>
</evidence>
<dbReference type="RefSeq" id="WP_114699437.1">
    <property type="nucleotide sequence ID" value="NZ_QQAZ01000002.1"/>
</dbReference>
<name>A0A370HBV7_9NOCA</name>
<dbReference type="Proteomes" id="UP000255355">
    <property type="component" value="Unassembled WGS sequence"/>
</dbReference>
<keyword evidence="2" id="KW-0472">Membrane</keyword>
<reference evidence="3 4" key="1">
    <citation type="submission" date="2018-07" db="EMBL/GenBank/DDBJ databases">
        <title>Genomic Encyclopedia of Type Strains, Phase IV (KMG-IV): sequencing the most valuable type-strain genomes for metagenomic binning, comparative biology and taxonomic classification.</title>
        <authorList>
            <person name="Goeker M."/>
        </authorList>
    </citation>
    <scope>NUCLEOTIDE SEQUENCE [LARGE SCALE GENOMIC DNA]</scope>
    <source>
        <strain evidence="3 4">DSM 44952</strain>
    </source>
</reference>
<keyword evidence="4" id="KW-1185">Reference proteome</keyword>
<gene>
    <name evidence="3" type="ORF">DFR68_102537</name>
</gene>
<sequence>MTASSTPWSGRPEARPAGQPETAPAPDGARPDSAKPWGFLHVGLLIGIAIVTILLVVMFQSMFSTRPTGPKSPAAAPTTSAPAAEAPKAQAGPAASGPRSGNGVTFGKVITTDGSTLQINGISGVNTIVHTDDRTKVYLLLGSQVADVRQGAVVMAYGHREKDGSITANRIVGISIR</sequence>
<evidence type="ECO:0000313" key="3">
    <source>
        <dbReference type="EMBL" id="RDI54412.1"/>
    </source>
</evidence>
<organism evidence="3 4">
    <name type="scientific">Nocardia mexicana</name>
    <dbReference type="NCBI Taxonomy" id="279262"/>
    <lineage>
        <taxon>Bacteria</taxon>
        <taxon>Bacillati</taxon>
        <taxon>Actinomycetota</taxon>
        <taxon>Actinomycetes</taxon>
        <taxon>Mycobacteriales</taxon>
        <taxon>Nocardiaceae</taxon>
        <taxon>Nocardia</taxon>
    </lineage>
</organism>
<dbReference type="EMBL" id="QQAZ01000002">
    <property type="protein sequence ID" value="RDI54412.1"/>
    <property type="molecule type" value="Genomic_DNA"/>
</dbReference>
<evidence type="ECO:0000256" key="2">
    <source>
        <dbReference type="SAM" id="Phobius"/>
    </source>
</evidence>
<evidence type="ECO:0000256" key="1">
    <source>
        <dbReference type="SAM" id="MobiDB-lite"/>
    </source>
</evidence>
<accession>A0A370HBV7</accession>
<dbReference type="AlphaFoldDB" id="A0A370HBV7"/>
<feature type="region of interest" description="Disordered" evidence="1">
    <location>
        <begin position="1"/>
        <end position="31"/>
    </location>
</feature>
<feature type="region of interest" description="Disordered" evidence="1">
    <location>
        <begin position="66"/>
        <end position="101"/>
    </location>
</feature>
<feature type="compositionally biased region" description="Low complexity" evidence="1">
    <location>
        <begin position="67"/>
        <end position="98"/>
    </location>
</feature>
<proteinExistence type="predicted"/>
<keyword evidence="2" id="KW-1133">Transmembrane helix</keyword>
<dbReference type="STRING" id="1210089.GCA_001613165_03798"/>